<dbReference type="PANTHER" id="PTHR39338">
    <property type="entry name" value="BLL5662 PROTEIN-RELATED"/>
    <property type="match status" value="1"/>
</dbReference>
<dbReference type="EMBL" id="SLWM01000001">
    <property type="protein sequence ID" value="TCO31420.1"/>
    <property type="molecule type" value="Genomic_DNA"/>
</dbReference>
<organism evidence="1 2">
    <name type="scientific">Kribbella orskensis</name>
    <dbReference type="NCBI Taxonomy" id="2512216"/>
    <lineage>
        <taxon>Bacteria</taxon>
        <taxon>Bacillati</taxon>
        <taxon>Actinomycetota</taxon>
        <taxon>Actinomycetes</taxon>
        <taxon>Propionibacteriales</taxon>
        <taxon>Kribbellaceae</taxon>
        <taxon>Kribbella</taxon>
    </lineage>
</organism>
<keyword evidence="2" id="KW-1185">Reference proteome</keyword>
<dbReference type="InterPro" id="IPR011195">
    <property type="entry name" value="UCP010256"/>
</dbReference>
<name>A0ABY2BT30_9ACTN</name>
<comment type="caution">
    <text evidence="1">The sequence shown here is derived from an EMBL/GenBank/DDBJ whole genome shotgun (WGS) entry which is preliminary data.</text>
</comment>
<dbReference type="InterPro" id="IPR008912">
    <property type="entry name" value="Uncharacterised_CoxE"/>
</dbReference>
<dbReference type="Proteomes" id="UP000295818">
    <property type="component" value="Unassembled WGS sequence"/>
</dbReference>
<evidence type="ECO:0008006" key="3">
    <source>
        <dbReference type="Google" id="ProtNLM"/>
    </source>
</evidence>
<evidence type="ECO:0000313" key="1">
    <source>
        <dbReference type="EMBL" id="TCO31420.1"/>
    </source>
</evidence>
<dbReference type="PIRSF" id="PIRSF010256">
    <property type="entry name" value="CoxE_vWa"/>
    <property type="match status" value="1"/>
</dbReference>
<protein>
    <recommendedName>
        <fullName evidence="3">VWFA domain-containing protein</fullName>
    </recommendedName>
</protein>
<evidence type="ECO:0000313" key="2">
    <source>
        <dbReference type="Proteomes" id="UP000295818"/>
    </source>
</evidence>
<dbReference type="Pfam" id="PF05762">
    <property type="entry name" value="VWA_CoxE"/>
    <property type="match status" value="1"/>
</dbReference>
<dbReference type="Gene3D" id="3.40.50.410">
    <property type="entry name" value="von Willebrand factor, type A domain"/>
    <property type="match status" value="1"/>
</dbReference>
<dbReference type="SUPFAM" id="SSF53300">
    <property type="entry name" value="vWA-like"/>
    <property type="match status" value="1"/>
</dbReference>
<dbReference type="CDD" id="cd00198">
    <property type="entry name" value="vWFA"/>
    <property type="match status" value="1"/>
</dbReference>
<accession>A0ABY2BT30</accession>
<dbReference type="PANTHER" id="PTHR39338:SF6">
    <property type="entry name" value="BLL5662 PROTEIN"/>
    <property type="match status" value="1"/>
</dbReference>
<reference evidence="1 2" key="1">
    <citation type="journal article" date="2015" name="Stand. Genomic Sci.">
        <title>Genomic Encyclopedia of Bacterial and Archaeal Type Strains, Phase III: the genomes of soil and plant-associated and newly described type strains.</title>
        <authorList>
            <person name="Whitman W.B."/>
            <person name="Woyke T."/>
            <person name="Klenk H.P."/>
            <person name="Zhou Y."/>
            <person name="Lilburn T.G."/>
            <person name="Beck B.J."/>
            <person name="De Vos P."/>
            <person name="Vandamme P."/>
            <person name="Eisen J.A."/>
            <person name="Garrity G."/>
            <person name="Hugenholtz P."/>
            <person name="Kyrpides N.C."/>
        </authorList>
    </citation>
    <scope>NUCLEOTIDE SEQUENCE [LARGE SCALE GENOMIC DNA]</scope>
    <source>
        <strain evidence="1 2">VKM Ac-2538</strain>
    </source>
</reference>
<gene>
    <name evidence="1" type="ORF">EV644_10160</name>
</gene>
<sequence>MALSQRLRGAGIAVDLTATETFSRSLAVLPPIDRGRLYWLSRITLVRDERDLAAYDAVFAAVFADAVLPVDPNARRQPRSTAAGASDVNVKVPATGSAEQDGAGLPWVTLPSVTGSAAETDLALGIPERLPSRLTGLLDTPFDELDPAELAAVGAWLEEARNHWPTRRSRRLVRRTSGRRIDLRATLATARRTGWEPSELVRKGQLDKPRRLVMVCDVSQSMQAFTRTYLHLMRAATVSADAEVFAFATTLTRLTAVLAHHDVSIAMQQATNLVADRFGGTRIAGNLRTLLRSRHGTALRGAVVIIASDGWDSDDPEQLRRVMARLYRRAYRVIWMNPRAAAPGYQPLAGGMAAARPYCDELLPGHTLRALENVVSSTR</sequence>
<dbReference type="InterPro" id="IPR036465">
    <property type="entry name" value="vWFA_dom_sf"/>
</dbReference>
<proteinExistence type="predicted"/>